<comment type="similarity">
    <text evidence="1">Belongs to the Gfa family.</text>
</comment>
<keyword evidence="6" id="KW-1185">Reference proteome</keyword>
<dbReference type="RefSeq" id="WP_309906807.1">
    <property type="nucleotide sequence ID" value="NZ_JAVDRF010000015.1"/>
</dbReference>
<evidence type="ECO:0000256" key="1">
    <source>
        <dbReference type="ARBA" id="ARBA00005495"/>
    </source>
</evidence>
<evidence type="ECO:0000256" key="3">
    <source>
        <dbReference type="ARBA" id="ARBA00022833"/>
    </source>
</evidence>
<dbReference type="SUPFAM" id="SSF51316">
    <property type="entry name" value="Mss4-like"/>
    <property type="match status" value="1"/>
</dbReference>
<gene>
    <name evidence="5" type="ORF">J2739_005064</name>
</gene>
<dbReference type="InterPro" id="IPR011057">
    <property type="entry name" value="Mss4-like_sf"/>
</dbReference>
<comment type="caution">
    <text evidence="5">The sequence shown here is derived from an EMBL/GenBank/DDBJ whole genome shotgun (WGS) entry which is preliminary data.</text>
</comment>
<protein>
    <recommendedName>
        <fullName evidence="4">CENP-V/GFA domain-containing protein</fullName>
    </recommendedName>
</protein>
<keyword evidence="3" id="KW-0862">Zinc</keyword>
<dbReference type="PANTHER" id="PTHR28620">
    <property type="entry name" value="CENTROMERE PROTEIN V"/>
    <property type="match status" value="1"/>
</dbReference>
<dbReference type="Pfam" id="PF04828">
    <property type="entry name" value="GFA"/>
    <property type="match status" value="1"/>
</dbReference>
<evidence type="ECO:0000256" key="2">
    <source>
        <dbReference type="ARBA" id="ARBA00022723"/>
    </source>
</evidence>
<dbReference type="EMBL" id="JAVDRF010000015">
    <property type="protein sequence ID" value="MDR6539268.1"/>
    <property type="molecule type" value="Genomic_DNA"/>
</dbReference>
<sequence>MSVGAEVRSAMPSGCDDSPRLAWHSGQCHCGAVRFDFSSDLVRGVRCNCSYCVRKASLHHRVKAEFFILKSGADELSVYRFGTLRANHYFCRHCGIHTHCNPRSAPEQVNVNLNCVDEVAMMIPAIEVSAYDGRSWLA</sequence>
<dbReference type="InterPro" id="IPR052355">
    <property type="entry name" value="CENP-V-like"/>
</dbReference>
<reference evidence="5 6" key="1">
    <citation type="submission" date="2023-07" db="EMBL/GenBank/DDBJ databases">
        <title>Sorghum-associated microbial communities from plants grown in Nebraska, USA.</title>
        <authorList>
            <person name="Schachtman D."/>
        </authorList>
    </citation>
    <scope>NUCLEOTIDE SEQUENCE [LARGE SCALE GENOMIC DNA]</scope>
    <source>
        <strain evidence="5 6">DS1781</strain>
    </source>
</reference>
<dbReference type="PANTHER" id="PTHR28620:SF1">
    <property type="entry name" value="CENP-V_GFA DOMAIN-CONTAINING PROTEIN"/>
    <property type="match status" value="1"/>
</dbReference>
<evidence type="ECO:0000313" key="5">
    <source>
        <dbReference type="EMBL" id="MDR6539268.1"/>
    </source>
</evidence>
<dbReference type="InterPro" id="IPR006913">
    <property type="entry name" value="CENP-V/GFA"/>
</dbReference>
<dbReference type="Gene3D" id="2.170.150.70">
    <property type="match status" value="1"/>
</dbReference>
<organism evidence="5 6">
    <name type="scientific">Variovorax soli</name>
    <dbReference type="NCBI Taxonomy" id="376815"/>
    <lineage>
        <taxon>Bacteria</taxon>
        <taxon>Pseudomonadati</taxon>
        <taxon>Pseudomonadota</taxon>
        <taxon>Betaproteobacteria</taxon>
        <taxon>Burkholderiales</taxon>
        <taxon>Comamonadaceae</taxon>
        <taxon>Variovorax</taxon>
    </lineage>
</organism>
<keyword evidence="2" id="KW-0479">Metal-binding</keyword>
<feature type="domain" description="CENP-V/GFA" evidence="4">
    <location>
        <begin position="24"/>
        <end position="132"/>
    </location>
</feature>
<dbReference type="PROSITE" id="PS51891">
    <property type="entry name" value="CENP_V_GFA"/>
    <property type="match status" value="1"/>
</dbReference>
<proteinExistence type="inferred from homology"/>
<dbReference type="Proteomes" id="UP001184230">
    <property type="component" value="Unassembled WGS sequence"/>
</dbReference>
<evidence type="ECO:0000259" key="4">
    <source>
        <dbReference type="PROSITE" id="PS51891"/>
    </source>
</evidence>
<name>A0ABU1NLC4_9BURK</name>
<accession>A0ABU1NLC4</accession>
<evidence type="ECO:0000313" key="6">
    <source>
        <dbReference type="Proteomes" id="UP001184230"/>
    </source>
</evidence>